<protein>
    <recommendedName>
        <fullName evidence="4">Lipoprotein</fullName>
    </recommendedName>
</protein>
<dbReference type="EMBL" id="JAVIFY010000002">
    <property type="protein sequence ID" value="MDQ9090758.1"/>
    <property type="molecule type" value="Genomic_DNA"/>
</dbReference>
<evidence type="ECO:0008006" key="4">
    <source>
        <dbReference type="Google" id="ProtNLM"/>
    </source>
</evidence>
<keyword evidence="1" id="KW-0732">Signal</keyword>
<feature type="signal peptide" evidence="1">
    <location>
        <begin position="1"/>
        <end position="30"/>
    </location>
</feature>
<comment type="caution">
    <text evidence="2">The sequence shown here is derived from an EMBL/GenBank/DDBJ whole genome shotgun (WGS) entry which is preliminary data.</text>
</comment>
<gene>
    <name evidence="2" type="ORF">RC083_04020</name>
</gene>
<dbReference type="Proteomes" id="UP001226574">
    <property type="component" value="Unassembled WGS sequence"/>
</dbReference>
<evidence type="ECO:0000313" key="3">
    <source>
        <dbReference type="Proteomes" id="UP001226574"/>
    </source>
</evidence>
<dbReference type="RefSeq" id="WP_309038460.1">
    <property type="nucleotide sequence ID" value="NZ_JAVIFY010000002.1"/>
</dbReference>
<dbReference type="PROSITE" id="PS51257">
    <property type="entry name" value="PROKAR_LIPOPROTEIN"/>
    <property type="match status" value="1"/>
</dbReference>
<feature type="chain" id="PRO_5046273902" description="Lipoprotein" evidence="1">
    <location>
        <begin position="31"/>
        <end position="1005"/>
    </location>
</feature>
<organism evidence="2 3">
    <name type="scientific">Pseudoalteromonas haloplanktis</name>
    <name type="common">Alteromonas haloplanktis</name>
    <dbReference type="NCBI Taxonomy" id="228"/>
    <lineage>
        <taxon>Bacteria</taxon>
        <taxon>Pseudomonadati</taxon>
        <taxon>Pseudomonadota</taxon>
        <taxon>Gammaproteobacteria</taxon>
        <taxon>Alteromonadales</taxon>
        <taxon>Pseudoalteromonadaceae</taxon>
        <taxon>Pseudoalteromonas</taxon>
    </lineage>
</organism>
<proteinExistence type="predicted"/>
<name>A0ABU1B893_PSEHA</name>
<keyword evidence="3" id="KW-1185">Reference proteome</keyword>
<evidence type="ECO:0000313" key="2">
    <source>
        <dbReference type="EMBL" id="MDQ9090758.1"/>
    </source>
</evidence>
<evidence type="ECO:0000256" key="1">
    <source>
        <dbReference type="SAM" id="SignalP"/>
    </source>
</evidence>
<sequence>MIKHIRNSFANALRVAHKPVVLLFSIMLLACNNNTDSEGFSISNVVGPTSQRTANASTISFTLTANKVIENAELTFSLVAVEDSSRSYTVASDSLSLSPSGVAVKKTFFVPEVLENGQYNLNLTIDEVQQAQGVITTSQTLSIYEMTIITPEKPELNIKSAQLSNNSFTLNTPDNEQSEFLTKKGDFLLDLVLQSKYKAITGDVVLGFILELDTLGEFPLNLTSDIYVRNANSTDNHRNVTSDGKVLQRRKGQSRVLKERCIDVGKFERCVTIGKNHSRHSYIDLHLTADIYHALSENAQDVTGNIIITVQSDQALEDIELKLPIIYLYDNNAQVIRSKGLSLSRSLKEASASSSENQNDIDVVQKTVSGDEEYIYHETISSANTFTESDGQAYSEQSQEVKLSMGYQEEGEGQTFSMASMTTSVKSDESEDVNDTDFSLGLDSSGQTVWDFSEEANELSSTNHTQLKNSPQYAAIRSANVSTDEDTYNPQNEMTWLHCSNHKDICDLTGFVEGSTQVRYGSVELNKWNYKFVSDTVKCNDDNFGDPAKGEDKTCQYLPPPSFAPKWSRCANEGEACDLGSDAKAIRYGSNSAWNQMFTAGIVNCDDSTFGDPRKGKDKWCEVMTSAGTTPLNYEWVPCGDASDGDTCEVGSSAVVRIGTSPDKAGDFYSFLNVRTSIQCKDKHFGDPIDANPDKKCDYLSYIDPASRQSETDLIWSTKDESIRPNTDQSNVTEVAGEEKALVEVEFSKGMKFSYYGLTLAADIKVSGAVGLKSSAFVDTANKTFTLTGGPFVDVDSKATGKVYDALKITEVGIKAPLAVLDIYSPFTIALTVKPGTLTAELSLDYFLDLLAGEVLLYYEYSLWPYEDSDDEVIYQWNYLYQITDNIYKGSQTWQFTPVQDYIIPAIPDGFFEQALSISKQIEGRSYYLELAGSLVNNDVWDPENPNESVLIDLVCANDVIKSYVLTGQISESIELEECTSVIVSGIRATNWLEGNGLSLGIRER</sequence>
<reference evidence="2 3" key="1">
    <citation type="submission" date="2023-08" db="EMBL/GenBank/DDBJ databases">
        <title>Pseudoalteromonas haloplanktis LL1 genome.</title>
        <authorList>
            <person name="Wu S."/>
        </authorList>
    </citation>
    <scope>NUCLEOTIDE SEQUENCE [LARGE SCALE GENOMIC DNA]</scope>
    <source>
        <strain evidence="2 3">LL1</strain>
    </source>
</reference>
<accession>A0ABU1B893</accession>